<dbReference type="InterPro" id="IPR019219">
    <property type="entry name" value="DUF2130"/>
</dbReference>
<dbReference type="Proteomes" id="UP001606099">
    <property type="component" value="Unassembled WGS sequence"/>
</dbReference>
<keyword evidence="3" id="KW-1185">Reference proteome</keyword>
<evidence type="ECO:0000313" key="2">
    <source>
        <dbReference type="EMBL" id="MFG6449521.1"/>
    </source>
</evidence>
<sequence>MHEIICPHCSKAFKIDEAGYADILKQVRDSAFEQQLHERLVLAEKDKDSAVALAKAQLSAELQKAAAGKDAEILALQAKVAGAEQAQQLAIAQALSSAEKQRDALAHQLEQAQRDSQAAAALAQTQRQAALQQAAAASAAEIQALKAQLDAAVKDQQLAVTQALSAVEKQRDEFKNRCEQTLLEKRLAEQALKDKYELQIKEREDAIERLKDLKAKLSTKMVGETLEQHCETEFNRLRATAFARAYFEKDNDASSGSKGDYIFKDTDEAGTEIVSIMFEMKNESDTTATKKKNEDFFKELDKDRNEKGCEYAVLVSLLEPDSELYNTGIVDVSYRYSKMYVVRPQFFIPIITLLRNAALNALKYKAELALVKSQNIDITNFENQLDSFKEAFGKNYDLASRRFQTAIDEIDKSIDHLQKTKDALLGADRNLRLANDKAQDVTIKKLTRGNPTMAAKFAELKHGSNESN</sequence>
<reference evidence="2 3" key="1">
    <citation type="submission" date="2024-08" db="EMBL/GenBank/DDBJ databases">
        <authorList>
            <person name="Lu H."/>
        </authorList>
    </citation>
    <scope>NUCLEOTIDE SEQUENCE [LARGE SCALE GENOMIC DNA]</scope>
    <source>
        <strain evidence="2 3">BYS180W</strain>
    </source>
</reference>
<protein>
    <submittedName>
        <fullName evidence="2">DUF2130 domain-containing protein</fullName>
    </submittedName>
</protein>
<dbReference type="EMBL" id="JBIGHZ010000005">
    <property type="protein sequence ID" value="MFG6449521.1"/>
    <property type="molecule type" value="Genomic_DNA"/>
</dbReference>
<accession>A0ABW7FYY9</accession>
<comment type="caution">
    <text evidence="2">The sequence shown here is derived from an EMBL/GenBank/DDBJ whole genome shotgun (WGS) entry which is preliminary data.</text>
</comment>
<dbReference type="PIRSF" id="PIRSF005850">
    <property type="entry name" value="UCP005850"/>
    <property type="match status" value="1"/>
</dbReference>
<feature type="coiled-coil region" evidence="1">
    <location>
        <begin position="95"/>
        <end position="220"/>
    </location>
</feature>
<organism evidence="2 3">
    <name type="scientific">Roseateles rivi</name>
    <dbReference type="NCBI Taxonomy" id="3299028"/>
    <lineage>
        <taxon>Bacteria</taxon>
        <taxon>Pseudomonadati</taxon>
        <taxon>Pseudomonadota</taxon>
        <taxon>Betaproteobacteria</taxon>
        <taxon>Burkholderiales</taxon>
        <taxon>Sphaerotilaceae</taxon>
        <taxon>Roseateles</taxon>
    </lineage>
</organism>
<keyword evidence="1" id="KW-0175">Coiled coil</keyword>
<name>A0ABW7FYY9_9BURK</name>
<proteinExistence type="predicted"/>
<evidence type="ECO:0000313" key="3">
    <source>
        <dbReference type="Proteomes" id="UP001606099"/>
    </source>
</evidence>
<dbReference type="Pfam" id="PF09903">
    <property type="entry name" value="DUF2130"/>
    <property type="match status" value="1"/>
</dbReference>
<dbReference type="RefSeq" id="WP_394462783.1">
    <property type="nucleotide sequence ID" value="NZ_JBIGHZ010000005.1"/>
</dbReference>
<evidence type="ECO:0000256" key="1">
    <source>
        <dbReference type="SAM" id="Coils"/>
    </source>
</evidence>
<gene>
    <name evidence="2" type="ORF">ACG0Z6_14935</name>
</gene>